<dbReference type="RefSeq" id="WP_185273164.1">
    <property type="nucleotide sequence ID" value="NZ_CP055156.1"/>
</dbReference>
<organism evidence="2 3">
    <name type="scientific">Adhaeribacter swui</name>
    <dbReference type="NCBI Taxonomy" id="2086471"/>
    <lineage>
        <taxon>Bacteria</taxon>
        <taxon>Pseudomonadati</taxon>
        <taxon>Bacteroidota</taxon>
        <taxon>Cytophagia</taxon>
        <taxon>Cytophagales</taxon>
        <taxon>Hymenobacteraceae</taxon>
        <taxon>Adhaeribacter</taxon>
    </lineage>
</organism>
<dbReference type="InterPro" id="IPR036058">
    <property type="entry name" value="Kazal_dom_sf"/>
</dbReference>
<protein>
    <submittedName>
        <fullName evidence="2">Kazal domain protein</fullName>
    </submittedName>
</protein>
<dbReference type="Gene3D" id="3.30.60.30">
    <property type="match status" value="1"/>
</dbReference>
<proteinExistence type="predicted"/>
<dbReference type="PROSITE" id="PS51465">
    <property type="entry name" value="KAZAL_2"/>
    <property type="match status" value="1"/>
</dbReference>
<feature type="domain" description="Kazal-like" evidence="1">
    <location>
        <begin position="36"/>
        <end position="72"/>
    </location>
</feature>
<dbReference type="PROSITE" id="PS51257">
    <property type="entry name" value="PROKAR_LIPOPROTEIN"/>
    <property type="match status" value="1"/>
</dbReference>
<dbReference type="PANTHER" id="PTHR21131:SF0">
    <property type="entry name" value="GEO10195P1-RELATED"/>
    <property type="match status" value="1"/>
</dbReference>
<dbReference type="PANTHER" id="PTHR21131">
    <property type="entry name" value="SERINE-TYPE ENDOPEPTIDASE INHIBITOR"/>
    <property type="match status" value="1"/>
</dbReference>
<dbReference type="CDD" id="cd00104">
    <property type="entry name" value="KAZAL_FS"/>
    <property type="match status" value="1"/>
</dbReference>
<gene>
    <name evidence="2" type="ORF">HUW51_06430</name>
</gene>
<dbReference type="SUPFAM" id="SSF100895">
    <property type="entry name" value="Kazal-type serine protease inhibitors"/>
    <property type="match status" value="1"/>
</dbReference>
<keyword evidence="3" id="KW-1185">Reference proteome</keyword>
<name>A0A7G7G5F0_9BACT</name>
<reference evidence="2 3" key="1">
    <citation type="journal article" date="2018" name="Int. J. Syst. Evol. Microbiol.">
        <title>Adhaeribacter swui sp. nov., isolated from wet mud.</title>
        <authorList>
            <person name="Kim D.U."/>
            <person name="Kim K.W."/>
            <person name="Kang M.S."/>
            <person name="Kim J.Y."/>
            <person name="Jang J.H."/>
            <person name="Kim M.K."/>
        </authorList>
    </citation>
    <scope>NUCLEOTIDE SEQUENCE [LARGE SCALE GENOMIC DNA]</scope>
    <source>
        <strain evidence="2 3">KCTC 52873</strain>
    </source>
</reference>
<evidence type="ECO:0000259" key="1">
    <source>
        <dbReference type="PROSITE" id="PS51465"/>
    </source>
</evidence>
<dbReference type="SMART" id="SM00280">
    <property type="entry name" value="KAZAL"/>
    <property type="match status" value="1"/>
</dbReference>
<evidence type="ECO:0000313" key="2">
    <source>
        <dbReference type="EMBL" id="QNF32384.1"/>
    </source>
</evidence>
<dbReference type="Proteomes" id="UP000515237">
    <property type="component" value="Chromosome"/>
</dbReference>
<dbReference type="EMBL" id="CP055156">
    <property type="protein sequence ID" value="QNF32384.1"/>
    <property type="molecule type" value="Genomic_DNA"/>
</dbReference>
<dbReference type="Pfam" id="PF00050">
    <property type="entry name" value="Kazal_1"/>
    <property type="match status" value="1"/>
</dbReference>
<dbReference type="InterPro" id="IPR002350">
    <property type="entry name" value="Kazal_dom"/>
</dbReference>
<accession>A0A7G7G5F0</accession>
<dbReference type="KEGG" id="aswu:HUW51_06430"/>
<dbReference type="AlphaFoldDB" id="A0A7G7G5F0"/>
<sequence>MVAHKLLLIGGLLIMSCKTSSTTCIDVTKIRTDGICTQQYEPVCGCDGKTYGNACVAENAGLVSFTQGECPGK</sequence>
<evidence type="ECO:0000313" key="3">
    <source>
        <dbReference type="Proteomes" id="UP000515237"/>
    </source>
</evidence>
<dbReference type="InterPro" id="IPR053265">
    <property type="entry name" value="Serpin"/>
</dbReference>